<proteinExistence type="inferred from homology"/>
<evidence type="ECO:0000259" key="9">
    <source>
        <dbReference type="SMART" id="SM00382"/>
    </source>
</evidence>
<keyword evidence="8" id="KW-1133">Transmembrane helix</keyword>
<evidence type="ECO:0000256" key="2">
    <source>
        <dbReference type="ARBA" id="ARBA00022741"/>
    </source>
</evidence>
<accession>A0A7I4B0U7</accession>
<dbReference type="EMBL" id="ABEU02000015">
    <property type="status" value="NOT_ANNOTATED_CDS"/>
    <property type="molecule type" value="Genomic_DNA"/>
</dbReference>
<dbReference type="SMART" id="SM00382">
    <property type="entry name" value="AAA"/>
    <property type="match status" value="1"/>
</dbReference>
<keyword evidence="2 6" id="KW-0547">Nucleotide-binding</keyword>
<keyword evidence="3" id="KW-1000">Mitochondrion outer membrane</keyword>
<dbReference type="Pfam" id="PF00004">
    <property type="entry name" value="AAA"/>
    <property type="match status" value="1"/>
</dbReference>
<dbReference type="GO" id="GO:0016887">
    <property type="term" value="F:ATP hydrolysis activity"/>
    <property type="evidence" value="ECO:0007669"/>
    <property type="project" value="InterPro"/>
</dbReference>
<protein>
    <recommendedName>
        <fullName evidence="9">AAA+ ATPase domain-containing protein</fullName>
    </recommendedName>
</protein>
<keyword evidence="4 6" id="KW-0067">ATP-binding</keyword>
<reference evidence="10" key="3">
    <citation type="submission" date="2020-12" db="UniProtKB">
        <authorList>
            <consortium name="EnsemblPlants"/>
        </authorList>
    </citation>
    <scope>IDENTIFICATION</scope>
</reference>
<dbReference type="FunCoup" id="A0A7I4B0U7">
    <property type="interactions" value="3940"/>
</dbReference>
<reference evidence="10 11" key="2">
    <citation type="journal article" date="2018" name="Plant J.">
        <title>The Physcomitrella patens chromosome-scale assembly reveals moss genome structure and evolution.</title>
        <authorList>
            <person name="Lang D."/>
            <person name="Ullrich K.K."/>
            <person name="Murat F."/>
            <person name="Fuchs J."/>
            <person name="Jenkins J."/>
            <person name="Haas F.B."/>
            <person name="Piednoel M."/>
            <person name="Gundlach H."/>
            <person name="Van Bel M."/>
            <person name="Meyberg R."/>
            <person name="Vives C."/>
            <person name="Morata J."/>
            <person name="Symeonidi A."/>
            <person name="Hiss M."/>
            <person name="Muchero W."/>
            <person name="Kamisugi Y."/>
            <person name="Saleh O."/>
            <person name="Blanc G."/>
            <person name="Decker E.L."/>
            <person name="van Gessel N."/>
            <person name="Grimwood J."/>
            <person name="Hayes R.D."/>
            <person name="Graham S.W."/>
            <person name="Gunter L.E."/>
            <person name="McDaniel S.F."/>
            <person name="Hoernstein S.N.W."/>
            <person name="Larsson A."/>
            <person name="Li F.W."/>
            <person name="Perroud P.F."/>
            <person name="Phillips J."/>
            <person name="Ranjan P."/>
            <person name="Rokshar D.S."/>
            <person name="Rothfels C.J."/>
            <person name="Schneider L."/>
            <person name="Shu S."/>
            <person name="Stevenson D.W."/>
            <person name="Thummler F."/>
            <person name="Tillich M."/>
            <person name="Villarreal Aguilar J.C."/>
            <person name="Widiez T."/>
            <person name="Wong G.K."/>
            <person name="Wymore A."/>
            <person name="Zhang Y."/>
            <person name="Zimmer A.D."/>
            <person name="Quatrano R.S."/>
            <person name="Mayer K.F.X."/>
            <person name="Goodstein D."/>
            <person name="Casacuberta J.M."/>
            <person name="Vandepoele K."/>
            <person name="Reski R."/>
            <person name="Cuming A.C."/>
            <person name="Tuskan G.A."/>
            <person name="Maumus F."/>
            <person name="Salse J."/>
            <person name="Schmutz J."/>
            <person name="Rensing S.A."/>
        </authorList>
    </citation>
    <scope>NUCLEOTIDE SEQUENCE [LARGE SCALE GENOMIC DNA]</scope>
    <source>
        <strain evidence="10 11">cv. Gransden 2004</strain>
    </source>
</reference>
<evidence type="ECO:0000256" key="1">
    <source>
        <dbReference type="ARBA" id="ARBA00004572"/>
    </source>
</evidence>
<evidence type="ECO:0000256" key="8">
    <source>
        <dbReference type="SAM" id="Phobius"/>
    </source>
</evidence>
<dbReference type="AlphaFoldDB" id="A0A7I4B0U7"/>
<dbReference type="PANTHER" id="PTHR45644">
    <property type="entry name" value="AAA ATPASE, PUTATIVE (AFU_ORTHOLOGUE AFUA_2G12920)-RELATED-RELATED"/>
    <property type="match status" value="1"/>
</dbReference>
<keyword evidence="11" id="KW-1185">Reference proteome</keyword>
<dbReference type="InterPro" id="IPR027417">
    <property type="entry name" value="P-loop_NTPase"/>
</dbReference>
<evidence type="ECO:0000256" key="5">
    <source>
        <dbReference type="ARBA" id="ARBA00023128"/>
    </source>
</evidence>
<feature type="region of interest" description="Disordered" evidence="7">
    <location>
        <begin position="355"/>
        <end position="380"/>
    </location>
</feature>
<dbReference type="Gramene" id="Pp3c15_4930V3.2">
    <property type="protein sequence ID" value="Pp3c15_4930V3.2"/>
    <property type="gene ID" value="Pp3c15_4930"/>
</dbReference>
<dbReference type="InterPro" id="IPR003960">
    <property type="entry name" value="ATPase_AAA_CS"/>
</dbReference>
<evidence type="ECO:0000256" key="3">
    <source>
        <dbReference type="ARBA" id="ARBA00022787"/>
    </source>
</evidence>
<dbReference type="InParanoid" id="A0A7I4B0U7"/>
<dbReference type="EnsemblPlants" id="Pp3c15_4930V3.2">
    <property type="protein sequence ID" value="Pp3c15_4930V3.2"/>
    <property type="gene ID" value="Pp3c15_4930"/>
</dbReference>
<gene>
    <name evidence="10" type="primary">LOC112292714</name>
</gene>
<evidence type="ECO:0000313" key="11">
    <source>
        <dbReference type="Proteomes" id="UP000006727"/>
    </source>
</evidence>
<dbReference type="PROSITE" id="PS51257">
    <property type="entry name" value="PROKAR_LIPOPROTEIN"/>
    <property type="match status" value="1"/>
</dbReference>
<feature type="compositionally biased region" description="Low complexity" evidence="7">
    <location>
        <begin position="363"/>
        <end position="373"/>
    </location>
</feature>
<dbReference type="PROSITE" id="PS00674">
    <property type="entry name" value="AAA"/>
    <property type="match status" value="1"/>
</dbReference>
<feature type="domain" description="AAA+ ATPase" evidence="9">
    <location>
        <begin position="119"/>
        <end position="261"/>
    </location>
</feature>
<reference evidence="10 11" key="1">
    <citation type="journal article" date="2008" name="Science">
        <title>The Physcomitrella genome reveals evolutionary insights into the conquest of land by plants.</title>
        <authorList>
            <person name="Rensing S."/>
            <person name="Lang D."/>
            <person name="Zimmer A."/>
            <person name="Terry A."/>
            <person name="Salamov A."/>
            <person name="Shapiro H."/>
            <person name="Nishiyama T."/>
            <person name="Perroud P.-F."/>
            <person name="Lindquist E."/>
            <person name="Kamisugi Y."/>
            <person name="Tanahashi T."/>
            <person name="Sakakibara K."/>
            <person name="Fujita T."/>
            <person name="Oishi K."/>
            <person name="Shin-I T."/>
            <person name="Kuroki Y."/>
            <person name="Toyoda A."/>
            <person name="Suzuki Y."/>
            <person name="Hashimoto A."/>
            <person name="Yamaguchi K."/>
            <person name="Sugano A."/>
            <person name="Kohara Y."/>
            <person name="Fujiyama A."/>
            <person name="Anterola A."/>
            <person name="Aoki S."/>
            <person name="Ashton N."/>
            <person name="Barbazuk W.B."/>
            <person name="Barker E."/>
            <person name="Bennetzen J."/>
            <person name="Bezanilla M."/>
            <person name="Blankenship R."/>
            <person name="Cho S.H."/>
            <person name="Dutcher S."/>
            <person name="Estelle M."/>
            <person name="Fawcett J.A."/>
            <person name="Gundlach H."/>
            <person name="Hanada K."/>
            <person name="Heyl A."/>
            <person name="Hicks K.A."/>
            <person name="Hugh J."/>
            <person name="Lohr M."/>
            <person name="Mayer K."/>
            <person name="Melkozernov A."/>
            <person name="Murata T."/>
            <person name="Nelson D."/>
            <person name="Pils B."/>
            <person name="Prigge M."/>
            <person name="Reiss B."/>
            <person name="Renner T."/>
            <person name="Rombauts S."/>
            <person name="Rushton P."/>
            <person name="Sanderfoot A."/>
            <person name="Schween G."/>
            <person name="Shiu S.-H."/>
            <person name="Stueber K."/>
            <person name="Theodoulou F.L."/>
            <person name="Tu H."/>
            <person name="Van de Peer Y."/>
            <person name="Verrier P.J."/>
            <person name="Waters E."/>
            <person name="Wood A."/>
            <person name="Yang L."/>
            <person name="Cove D."/>
            <person name="Cuming A."/>
            <person name="Hasebe M."/>
            <person name="Lucas S."/>
            <person name="Mishler D.B."/>
            <person name="Reski R."/>
            <person name="Grigoriev I."/>
            <person name="Quatrano R.S."/>
            <person name="Boore J.L."/>
        </authorList>
    </citation>
    <scope>NUCLEOTIDE SEQUENCE [LARGE SCALE GENOMIC DNA]</scope>
    <source>
        <strain evidence="10 11">cv. Gransden 2004</strain>
    </source>
</reference>
<feature type="transmembrane region" description="Helical" evidence="8">
    <location>
        <begin position="14"/>
        <end position="35"/>
    </location>
</feature>
<evidence type="ECO:0000256" key="4">
    <source>
        <dbReference type="ARBA" id="ARBA00022840"/>
    </source>
</evidence>
<evidence type="ECO:0000313" key="10">
    <source>
        <dbReference type="EnsemblPlants" id="Pp3c15_4930V3.2"/>
    </source>
</evidence>
<dbReference type="InterPro" id="IPR003959">
    <property type="entry name" value="ATPase_AAA_core"/>
</dbReference>
<keyword evidence="8" id="KW-0472">Membrane</keyword>
<dbReference type="Proteomes" id="UP000006727">
    <property type="component" value="Chromosome 15"/>
</dbReference>
<dbReference type="FunFam" id="3.40.50.300:FF:000538">
    <property type="entry name" value="ATPase family AAA domain-containing protein 1"/>
    <property type="match status" value="1"/>
</dbReference>
<dbReference type="InterPro" id="IPR041569">
    <property type="entry name" value="AAA_lid_3"/>
</dbReference>
<dbReference type="Gene3D" id="1.10.8.60">
    <property type="match status" value="1"/>
</dbReference>
<comment type="similarity">
    <text evidence="6">Belongs to the AAA ATPase family.</text>
</comment>
<dbReference type="PANTHER" id="PTHR45644:SF3">
    <property type="entry name" value="FI08533P-RELATED"/>
    <property type="match status" value="1"/>
</dbReference>
<comment type="subcellular location">
    <subcellularLocation>
        <location evidence="1">Mitochondrion outer membrane</location>
        <topology evidence="1">Single-pass membrane protein</topology>
    </subcellularLocation>
</comment>
<sequence>MGAGTRAASVGQELFLYAVSAAMSCLVLFVGLRHLDPNRAQIKKAQEQKKEIAKRLGRPLIQTNSYEDMIACDVINPEDIDVTFNSIGGLEYVKQSLHELVILPLQRPDLFAHGKLLRPQKGVLLFGPPGTGKTLLAKAIAKESRAVFINVRISNLMSKWFGDAQKLVTAVFTLAYKLQPSIIFIDEVDSFLGQRRVTEHEALTNMKTEFMALWDGFTTDLFVSENARVMVLAATNRPWELDEAILRRLPRAFEVGMPDKTQRASILEVILKDELCESCVDIEQIASLTDGYSGSDLTELCKQAAYLPIRDLLDEEGSHADFHSEDKGPRPLRQTDFLSVLSNARTSKTAAYEYQHNRRSAVGGSPMRSSGGSSDEREDTSVTDLFKLLAAFGAASSAANNR</sequence>
<keyword evidence="8" id="KW-0812">Transmembrane</keyword>
<dbReference type="Pfam" id="PF17862">
    <property type="entry name" value="AAA_lid_3"/>
    <property type="match status" value="1"/>
</dbReference>
<keyword evidence="5" id="KW-0496">Mitochondrion</keyword>
<dbReference type="GO" id="GO:0005741">
    <property type="term" value="C:mitochondrial outer membrane"/>
    <property type="evidence" value="ECO:0000318"/>
    <property type="project" value="GO_Central"/>
</dbReference>
<name>A0A7I4B0U7_PHYPA</name>
<dbReference type="Gene3D" id="3.40.50.300">
    <property type="entry name" value="P-loop containing nucleotide triphosphate hydrolases"/>
    <property type="match status" value="1"/>
</dbReference>
<dbReference type="GO" id="GO:0005524">
    <property type="term" value="F:ATP binding"/>
    <property type="evidence" value="ECO:0007669"/>
    <property type="project" value="UniProtKB-KW"/>
</dbReference>
<dbReference type="InterPro" id="IPR051701">
    <property type="entry name" value="Mito_OM_Translocase_MSP1"/>
</dbReference>
<dbReference type="SUPFAM" id="SSF52540">
    <property type="entry name" value="P-loop containing nucleoside triphosphate hydrolases"/>
    <property type="match status" value="1"/>
</dbReference>
<evidence type="ECO:0000256" key="7">
    <source>
        <dbReference type="SAM" id="MobiDB-lite"/>
    </source>
</evidence>
<evidence type="ECO:0000256" key="6">
    <source>
        <dbReference type="RuleBase" id="RU003651"/>
    </source>
</evidence>
<dbReference type="InterPro" id="IPR003593">
    <property type="entry name" value="AAA+_ATPase"/>
</dbReference>
<organism evidence="10 11">
    <name type="scientific">Physcomitrium patens</name>
    <name type="common">Spreading-leaved earth moss</name>
    <name type="synonym">Physcomitrella patens</name>
    <dbReference type="NCBI Taxonomy" id="3218"/>
    <lineage>
        <taxon>Eukaryota</taxon>
        <taxon>Viridiplantae</taxon>
        <taxon>Streptophyta</taxon>
        <taxon>Embryophyta</taxon>
        <taxon>Bryophyta</taxon>
        <taxon>Bryophytina</taxon>
        <taxon>Bryopsida</taxon>
        <taxon>Funariidae</taxon>
        <taxon>Funariales</taxon>
        <taxon>Funariaceae</taxon>
        <taxon>Physcomitrium</taxon>
    </lineage>
</organism>